<dbReference type="Gene3D" id="1.10.510.10">
    <property type="entry name" value="Transferase(Phosphotransferase) domain 1"/>
    <property type="match status" value="1"/>
</dbReference>
<dbReference type="Proteomes" id="UP000092154">
    <property type="component" value="Unassembled WGS sequence"/>
</dbReference>
<dbReference type="GO" id="GO:0004674">
    <property type="term" value="F:protein serine/threonine kinase activity"/>
    <property type="evidence" value="ECO:0007669"/>
    <property type="project" value="TreeGrafter"/>
</dbReference>
<dbReference type="PANTHER" id="PTHR44329:SF214">
    <property type="entry name" value="PROTEIN KINASE DOMAIN-CONTAINING PROTEIN"/>
    <property type="match status" value="1"/>
</dbReference>
<evidence type="ECO:0000313" key="3">
    <source>
        <dbReference type="Proteomes" id="UP000092154"/>
    </source>
</evidence>
<gene>
    <name evidence="2" type="ORF">K503DRAFT_737141</name>
</gene>
<keyword evidence="3" id="KW-1185">Reference proteome</keyword>
<dbReference type="GO" id="GO:0005524">
    <property type="term" value="F:ATP binding"/>
    <property type="evidence" value="ECO:0007669"/>
    <property type="project" value="InterPro"/>
</dbReference>
<dbReference type="InParanoid" id="A0A1B7N793"/>
<dbReference type="Pfam" id="PF07714">
    <property type="entry name" value="PK_Tyr_Ser-Thr"/>
    <property type="match status" value="1"/>
</dbReference>
<keyword evidence="2" id="KW-0808">Transferase</keyword>
<proteinExistence type="predicted"/>
<dbReference type="PANTHER" id="PTHR44329">
    <property type="entry name" value="SERINE/THREONINE-PROTEIN KINASE TNNI3K-RELATED"/>
    <property type="match status" value="1"/>
</dbReference>
<evidence type="ECO:0000259" key="1">
    <source>
        <dbReference type="PROSITE" id="PS50011"/>
    </source>
</evidence>
<dbReference type="InterPro" id="IPR001245">
    <property type="entry name" value="Ser-Thr/Tyr_kinase_cat_dom"/>
</dbReference>
<dbReference type="PROSITE" id="PS50011">
    <property type="entry name" value="PROTEIN_KINASE_DOM"/>
    <property type="match status" value="1"/>
</dbReference>
<dbReference type="EMBL" id="KV448204">
    <property type="protein sequence ID" value="OAX40678.1"/>
    <property type="molecule type" value="Genomic_DNA"/>
</dbReference>
<dbReference type="AlphaFoldDB" id="A0A1B7N793"/>
<dbReference type="InterPro" id="IPR051681">
    <property type="entry name" value="Ser/Thr_Kinases-Pseudokinases"/>
</dbReference>
<organism evidence="2 3">
    <name type="scientific">Rhizopogon vinicolor AM-OR11-026</name>
    <dbReference type="NCBI Taxonomy" id="1314800"/>
    <lineage>
        <taxon>Eukaryota</taxon>
        <taxon>Fungi</taxon>
        <taxon>Dikarya</taxon>
        <taxon>Basidiomycota</taxon>
        <taxon>Agaricomycotina</taxon>
        <taxon>Agaricomycetes</taxon>
        <taxon>Agaricomycetidae</taxon>
        <taxon>Boletales</taxon>
        <taxon>Suillineae</taxon>
        <taxon>Rhizopogonaceae</taxon>
        <taxon>Rhizopogon</taxon>
    </lineage>
</organism>
<dbReference type="STRING" id="1314800.A0A1B7N793"/>
<keyword evidence="2" id="KW-0418">Kinase</keyword>
<name>A0A1B7N793_9AGAM</name>
<dbReference type="OrthoDB" id="4062651at2759"/>
<dbReference type="PIRSF" id="PIRSF000654">
    <property type="entry name" value="Integrin-linked_kinase"/>
    <property type="match status" value="1"/>
</dbReference>
<protein>
    <submittedName>
        <fullName evidence="2">Kinase-like protein</fullName>
    </submittedName>
</protein>
<evidence type="ECO:0000313" key="2">
    <source>
        <dbReference type="EMBL" id="OAX40678.1"/>
    </source>
</evidence>
<reference evidence="2 3" key="1">
    <citation type="submission" date="2016-06" db="EMBL/GenBank/DDBJ databases">
        <title>Comparative genomics of the ectomycorrhizal sister species Rhizopogon vinicolor and Rhizopogon vesiculosus (Basidiomycota: Boletales) reveals a divergence of the mating type B locus.</title>
        <authorList>
            <consortium name="DOE Joint Genome Institute"/>
            <person name="Mujic A.B."/>
            <person name="Kuo A."/>
            <person name="Tritt A."/>
            <person name="Lipzen A."/>
            <person name="Chen C."/>
            <person name="Johnson J."/>
            <person name="Sharma A."/>
            <person name="Barry K."/>
            <person name="Grigoriev I.V."/>
            <person name="Spatafora J.W."/>
        </authorList>
    </citation>
    <scope>NUCLEOTIDE SEQUENCE [LARGE SCALE GENOMIC DNA]</scope>
    <source>
        <strain evidence="2 3">AM-OR11-026</strain>
    </source>
</reference>
<accession>A0A1B7N793</accession>
<dbReference type="SUPFAM" id="SSF56112">
    <property type="entry name" value="Protein kinase-like (PK-like)"/>
    <property type="match status" value="1"/>
</dbReference>
<dbReference type="InterPro" id="IPR011009">
    <property type="entry name" value="Kinase-like_dom_sf"/>
</dbReference>
<dbReference type="InterPro" id="IPR000719">
    <property type="entry name" value="Prot_kinase_dom"/>
</dbReference>
<feature type="domain" description="Protein kinase" evidence="1">
    <location>
        <begin position="23"/>
        <end position="297"/>
    </location>
</feature>
<sequence length="298" mass="33679">MESNLYHVQHSSHSLLPNMHLERGEVRRIGQYAVRGSGAADIWEGYYLNEEKVSIKVLRAVNCEPQTLVRFQREVAIWKRVWEADRGEHILPFYGYCTTDGPFPYVVSPWMVNGTVNEYINKYPTVDHLAMIKGICDGLNVLHAMVPPIVHGNLKASNIVVDTNGNPLLSDFGFAKVLEDVTGVNFTMSAGIANSQRWLAPELCSDDGMLTTQSDIFAYGMTILEIMTHEVPWHTIRHTTDVIIKLFTGEMPPRPEDPVVIARGLDDNLWLLTQRCWSTTTKERPSTRDIQELLTLLG</sequence>